<dbReference type="PANTHER" id="PTHR11934">
    <property type="entry name" value="RIBOSE-5-PHOSPHATE ISOMERASE"/>
    <property type="match status" value="1"/>
</dbReference>
<protein>
    <recommendedName>
        <fullName evidence="3">Ribose-5-phosphate isomerase A</fullName>
        <ecNumber evidence="3">5.3.1.6</ecNumber>
    </recommendedName>
    <alternativeName>
        <fullName evidence="3">Phosphoriboisomerase A</fullName>
        <shortName evidence="3">PRI</shortName>
    </alternativeName>
</protein>
<dbReference type="InterPro" id="IPR004788">
    <property type="entry name" value="Ribose5P_isomerase_type_A"/>
</dbReference>
<evidence type="ECO:0000313" key="4">
    <source>
        <dbReference type="EMBL" id="AJE48221.1"/>
    </source>
</evidence>
<name>A0A0B5E5G0_9RHOB</name>
<evidence type="ECO:0000256" key="3">
    <source>
        <dbReference type="HAMAP-Rule" id="MF_00170"/>
    </source>
</evidence>
<feature type="active site" description="Proton acceptor" evidence="3">
    <location>
        <position position="111"/>
    </location>
</feature>
<dbReference type="SUPFAM" id="SSF75445">
    <property type="entry name" value="D-ribose-5-phosphate isomerase (RpiA), lid domain"/>
    <property type="match status" value="1"/>
</dbReference>
<evidence type="ECO:0000256" key="2">
    <source>
        <dbReference type="ARBA" id="ARBA00023235"/>
    </source>
</evidence>
<dbReference type="UniPathway" id="UPA00115">
    <property type="reaction ID" value="UER00412"/>
</dbReference>
<dbReference type="EMBL" id="CP004393">
    <property type="protein sequence ID" value="AJE48221.1"/>
    <property type="molecule type" value="Genomic_DNA"/>
</dbReference>
<gene>
    <name evidence="3" type="primary">rpiA</name>
    <name evidence="4" type="ORF">P73_3506</name>
</gene>
<reference evidence="4 5" key="1">
    <citation type="journal article" date="2014" name="Int. J. Syst. Evol. Microbiol.">
        <title>Celeribacter indicus sp. nov., a polycyclic aromatic hydrocarbon-degrading bacterium from deep-sea sediment and reclassification of Huaishuia halophila as Celeribacter halophilus comb. nov.</title>
        <authorList>
            <person name="Lai Q."/>
            <person name="Cao J."/>
            <person name="Yuan J."/>
            <person name="Li F."/>
            <person name="Shao Z."/>
        </authorList>
    </citation>
    <scope>NUCLEOTIDE SEQUENCE [LARGE SCALE GENOMIC DNA]</scope>
    <source>
        <strain evidence="4">P73</strain>
    </source>
</reference>
<evidence type="ECO:0000256" key="1">
    <source>
        <dbReference type="ARBA" id="ARBA00001713"/>
    </source>
</evidence>
<dbReference type="HAMAP" id="MF_00170">
    <property type="entry name" value="Rib_5P_isom_A"/>
    <property type="match status" value="1"/>
</dbReference>
<dbReference type="HOGENOM" id="CLU_056590_1_0_5"/>
<dbReference type="RefSeq" id="WP_043870590.1">
    <property type="nucleotide sequence ID" value="NZ_CP004393.1"/>
</dbReference>
<comment type="catalytic activity">
    <reaction evidence="1 3">
        <text>aldehydo-D-ribose 5-phosphate = D-ribulose 5-phosphate</text>
        <dbReference type="Rhea" id="RHEA:14657"/>
        <dbReference type="ChEBI" id="CHEBI:58121"/>
        <dbReference type="ChEBI" id="CHEBI:58273"/>
        <dbReference type="EC" id="5.3.1.6"/>
    </reaction>
</comment>
<dbReference type="InterPro" id="IPR020672">
    <property type="entry name" value="Ribose5P_isomerase_typA_subgr"/>
</dbReference>
<feature type="binding site" evidence="3">
    <location>
        <position position="129"/>
    </location>
    <ligand>
        <name>substrate</name>
    </ligand>
</feature>
<feature type="binding site" evidence="3">
    <location>
        <begin position="33"/>
        <end position="36"/>
    </location>
    <ligand>
        <name>substrate</name>
    </ligand>
</feature>
<feature type="binding site" evidence="3">
    <location>
        <begin position="102"/>
        <end position="105"/>
    </location>
    <ligand>
        <name>substrate</name>
    </ligand>
</feature>
<dbReference type="SUPFAM" id="SSF100950">
    <property type="entry name" value="NagB/RpiA/CoA transferase-like"/>
    <property type="match status" value="1"/>
</dbReference>
<keyword evidence="5" id="KW-1185">Reference proteome</keyword>
<evidence type="ECO:0000313" key="5">
    <source>
        <dbReference type="Proteomes" id="UP000031521"/>
    </source>
</evidence>
<dbReference type="GO" id="GO:0004751">
    <property type="term" value="F:ribose-5-phosphate isomerase activity"/>
    <property type="evidence" value="ECO:0007669"/>
    <property type="project" value="UniProtKB-UniRule"/>
</dbReference>
<sequence>MSDTLSPIDTAKFVAARKAVEFVEDGMKLGLGTGSTAAWMVRCLGEMVREGGLKVLGVPTSGRTAELARQQGIEVVSLDEAKWLDLTIDGADEFDAELNLIKGGGGALLQEKIVATASDQMIVITDVSKQVETLGAFPLPVEVIPFGWQTTKALVEETLVSMDVLGQHSTLRMNGEVPFVTDEGNHIIDLHLQRIGNARQLALVLNQIPGVVENGLFIDICDKVIIGHGDGRVSTRDVVSGEETEERVDFAESDNIFSDLD</sequence>
<dbReference type="NCBIfam" id="NF001924">
    <property type="entry name" value="PRK00702.1"/>
    <property type="match status" value="1"/>
</dbReference>
<comment type="subunit">
    <text evidence="3">Homodimer.</text>
</comment>
<comment type="function">
    <text evidence="3">Catalyzes the reversible conversion of ribose-5-phosphate to ribulose 5-phosphate.</text>
</comment>
<dbReference type="CDD" id="cd01398">
    <property type="entry name" value="RPI_A"/>
    <property type="match status" value="1"/>
</dbReference>
<dbReference type="GO" id="GO:0006014">
    <property type="term" value="P:D-ribose metabolic process"/>
    <property type="evidence" value="ECO:0007669"/>
    <property type="project" value="TreeGrafter"/>
</dbReference>
<dbReference type="NCBIfam" id="TIGR00021">
    <property type="entry name" value="rpiA"/>
    <property type="match status" value="1"/>
</dbReference>
<proteinExistence type="inferred from homology"/>
<dbReference type="AlphaFoldDB" id="A0A0B5E5G0"/>
<organism evidence="4 5">
    <name type="scientific">Celeribacter indicus</name>
    <dbReference type="NCBI Taxonomy" id="1208324"/>
    <lineage>
        <taxon>Bacteria</taxon>
        <taxon>Pseudomonadati</taxon>
        <taxon>Pseudomonadota</taxon>
        <taxon>Alphaproteobacteria</taxon>
        <taxon>Rhodobacterales</taxon>
        <taxon>Roseobacteraceae</taxon>
        <taxon>Celeribacter</taxon>
    </lineage>
</organism>
<comment type="similarity">
    <text evidence="3">Belongs to the ribose 5-phosphate isomerase family.</text>
</comment>
<dbReference type="STRING" id="1208324.P73_3506"/>
<dbReference type="FunFam" id="3.40.50.1360:FF:000001">
    <property type="entry name" value="Ribose-5-phosphate isomerase A"/>
    <property type="match status" value="1"/>
</dbReference>
<dbReference type="Proteomes" id="UP000031521">
    <property type="component" value="Chromosome"/>
</dbReference>
<accession>A0A0B5E5G0</accession>
<dbReference type="Gene3D" id="3.30.70.260">
    <property type="match status" value="1"/>
</dbReference>
<dbReference type="InterPro" id="IPR037171">
    <property type="entry name" value="NagB/RpiA_transferase-like"/>
</dbReference>
<dbReference type="PANTHER" id="PTHR11934:SF0">
    <property type="entry name" value="RIBOSE-5-PHOSPHATE ISOMERASE"/>
    <property type="match status" value="1"/>
</dbReference>
<dbReference type="OrthoDB" id="5870696at2"/>
<dbReference type="GO" id="GO:0005829">
    <property type="term" value="C:cytosol"/>
    <property type="evidence" value="ECO:0007669"/>
    <property type="project" value="TreeGrafter"/>
</dbReference>
<dbReference type="EC" id="5.3.1.6" evidence="3"/>
<keyword evidence="2 3" id="KW-0413">Isomerase</keyword>
<dbReference type="Pfam" id="PF06026">
    <property type="entry name" value="Rib_5-P_isom_A"/>
    <property type="match status" value="1"/>
</dbReference>
<dbReference type="Gene3D" id="3.40.50.1360">
    <property type="match status" value="1"/>
</dbReference>
<feature type="binding site" evidence="3">
    <location>
        <begin position="89"/>
        <end position="92"/>
    </location>
    <ligand>
        <name>substrate</name>
    </ligand>
</feature>
<comment type="pathway">
    <text evidence="3">Carbohydrate degradation; pentose phosphate pathway; D-ribose 5-phosphate from D-ribulose 5-phosphate (non-oxidative stage): step 1/1.</text>
</comment>
<dbReference type="KEGG" id="cid:P73_3506"/>
<dbReference type="GO" id="GO:0009052">
    <property type="term" value="P:pentose-phosphate shunt, non-oxidative branch"/>
    <property type="evidence" value="ECO:0007669"/>
    <property type="project" value="UniProtKB-UniRule"/>
</dbReference>